<dbReference type="PANTHER" id="PTHR23360">
    <property type="entry name" value="G-PROTEIN COUPLED RECEPTORS FAMILY 1 PROFILE DOMAIN-CONTAINING PROTEIN-RELATED"/>
    <property type="match status" value="1"/>
</dbReference>
<dbReference type="PANTHER" id="PTHR23360:SF5">
    <property type="entry name" value="G-PROTEIN COUPLED RECEPTORS FAMILY 1 PROFILE DOMAIN-CONTAINING PROTEIN"/>
    <property type="match status" value="1"/>
</dbReference>
<dbReference type="Proteomes" id="UP000887540">
    <property type="component" value="Unplaced"/>
</dbReference>
<feature type="transmembrane region" description="Helical" evidence="5">
    <location>
        <begin position="22"/>
        <end position="48"/>
    </location>
</feature>
<name>A0A914BZE5_9BILA</name>
<evidence type="ECO:0000256" key="5">
    <source>
        <dbReference type="SAM" id="Phobius"/>
    </source>
</evidence>
<accession>A0A914BZE5</accession>
<dbReference type="InterPro" id="IPR047130">
    <property type="entry name" value="7TM_GPCR_Srsx_nematod"/>
</dbReference>
<dbReference type="GO" id="GO:0004930">
    <property type="term" value="F:G protein-coupled receptor activity"/>
    <property type="evidence" value="ECO:0007669"/>
    <property type="project" value="InterPro"/>
</dbReference>
<feature type="transmembrane region" description="Helical" evidence="5">
    <location>
        <begin position="184"/>
        <end position="209"/>
    </location>
</feature>
<dbReference type="PROSITE" id="PS50262">
    <property type="entry name" value="G_PROTEIN_RECEP_F1_2"/>
    <property type="match status" value="1"/>
</dbReference>
<dbReference type="WBParaSite" id="ACRNAN_Path_1359.g5331.t1">
    <property type="protein sequence ID" value="ACRNAN_Path_1359.g5331.t1"/>
    <property type="gene ID" value="ACRNAN_Path_1359.g5331"/>
</dbReference>
<evidence type="ECO:0000313" key="8">
    <source>
        <dbReference type="WBParaSite" id="ACRNAN_Path_1359.g5331.t1"/>
    </source>
</evidence>
<dbReference type="Gene3D" id="1.20.1070.10">
    <property type="entry name" value="Rhodopsin 7-helix transmembrane proteins"/>
    <property type="match status" value="1"/>
</dbReference>
<dbReference type="GO" id="GO:0016020">
    <property type="term" value="C:membrane"/>
    <property type="evidence" value="ECO:0007669"/>
    <property type="project" value="UniProtKB-SubCell"/>
</dbReference>
<keyword evidence="3 5" id="KW-1133">Transmembrane helix</keyword>
<dbReference type="InterPro" id="IPR000276">
    <property type="entry name" value="GPCR_Rhodpsn"/>
</dbReference>
<proteinExistence type="predicted"/>
<evidence type="ECO:0000256" key="2">
    <source>
        <dbReference type="ARBA" id="ARBA00022692"/>
    </source>
</evidence>
<reference evidence="8" key="1">
    <citation type="submission" date="2022-11" db="UniProtKB">
        <authorList>
            <consortium name="WormBaseParasite"/>
        </authorList>
    </citation>
    <scope>IDENTIFICATION</scope>
</reference>
<keyword evidence="2 5" id="KW-0812">Transmembrane</keyword>
<dbReference type="SMART" id="SM01381">
    <property type="entry name" value="7TM_GPCR_Srsx"/>
    <property type="match status" value="1"/>
</dbReference>
<evidence type="ECO:0000256" key="4">
    <source>
        <dbReference type="ARBA" id="ARBA00023136"/>
    </source>
</evidence>
<dbReference type="Pfam" id="PF10320">
    <property type="entry name" value="7TM_GPCR_Srsx"/>
    <property type="match status" value="2"/>
</dbReference>
<organism evidence="7 8">
    <name type="scientific">Acrobeloides nanus</name>
    <dbReference type="NCBI Taxonomy" id="290746"/>
    <lineage>
        <taxon>Eukaryota</taxon>
        <taxon>Metazoa</taxon>
        <taxon>Ecdysozoa</taxon>
        <taxon>Nematoda</taxon>
        <taxon>Chromadorea</taxon>
        <taxon>Rhabditida</taxon>
        <taxon>Tylenchina</taxon>
        <taxon>Cephalobomorpha</taxon>
        <taxon>Cephaloboidea</taxon>
        <taxon>Cephalobidae</taxon>
        <taxon>Acrobeloides</taxon>
    </lineage>
</organism>
<feature type="transmembrane region" description="Helical" evidence="5">
    <location>
        <begin position="216"/>
        <end position="241"/>
    </location>
</feature>
<sequence length="309" mass="34769">MEKAIPTVSESVATSGEVSLPILIPTAIIFVLTVFGLWGNGCIVFATLRNKNLQTVCNWLICFTSIADFIHQVGHATIFYFVLTGQNIVQLRYCYYWQFIPVFCMNLGVYYTLTVGLDRLLIVVYPTSHPFMSKRVYLSLVLIVGFIYSTVLLAIGYYEMLKTPDKEVVCVIMIELYQGVAKTIWVVITVILVNMVVVIYASRVTCLLLNVDNKTLTYVLLYSAIATNLGCSANYYVYYWISSDYRSALKKQLDFVLCRGWEIARISDINNPGLANSSTVRSSRVPKNALSVTQQHNSSLQVPLPNIPE</sequence>
<feature type="domain" description="G-protein coupled receptors family 1 profile" evidence="6">
    <location>
        <begin position="39"/>
        <end position="225"/>
    </location>
</feature>
<comment type="subcellular location">
    <subcellularLocation>
        <location evidence="1">Membrane</location>
    </subcellularLocation>
</comment>
<evidence type="ECO:0000256" key="1">
    <source>
        <dbReference type="ARBA" id="ARBA00004370"/>
    </source>
</evidence>
<dbReference type="AlphaFoldDB" id="A0A914BZE5"/>
<dbReference type="SUPFAM" id="SSF81321">
    <property type="entry name" value="Family A G protein-coupled receptor-like"/>
    <property type="match status" value="1"/>
</dbReference>
<protein>
    <submittedName>
        <fullName evidence="8">G-protein coupled receptors family 1 profile domain-containing protein</fullName>
    </submittedName>
</protein>
<feature type="transmembrane region" description="Helical" evidence="5">
    <location>
        <begin position="95"/>
        <end position="115"/>
    </location>
</feature>
<evidence type="ECO:0000259" key="6">
    <source>
        <dbReference type="PROSITE" id="PS50262"/>
    </source>
</evidence>
<dbReference type="InterPro" id="IPR017452">
    <property type="entry name" value="GPCR_Rhodpsn_7TM"/>
</dbReference>
<keyword evidence="7" id="KW-1185">Reference proteome</keyword>
<dbReference type="CDD" id="cd00637">
    <property type="entry name" value="7tm_classA_rhodopsin-like"/>
    <property type="match status" value="1"/>
</dbReference>
<evidence type="ECO:0000313" key="7">
    <source>
        <dbReference type="Proteomes" id="UP000887540"/>
    </source>
</evidence>
<keyword evidence="4 5" id="KW-0472">Membrane</keyword>
<dbReference type="InterPro" id="IPR019424">
    <property type="entry name" value="7TM_GPCR_Srsx"/>
</dbReference>
<feature type="transmembrane region" description="Helical" evidence="5">
    <location>
        <begin position="136"/>
        <end position="158"/>
    </location>
</feature>
<evidence type="ECO:0000256" key="3">
    <source>
        <dbReference type="ARBA" id="ARBA00022989"/>
    </source>
</evidence>